<feature type="compositionally biased region" description="Polar residues" evidence="1">
    <location>
        <begin position="196"/>
        <end position="212"/>
    </location>
</feature>
<evidence type="ECO:0000313" key="2">
    <source>
        <dbReference type="EMBL" id="MED6184590.1"/>
    </source>
</evidence>
<keyword evidence="3" id="KW-1185">Reference proteome</keyword>
<sequence length="620" mass="68337">MDQPKKSASLTTTRLSPLAKPFTLNRSTNHQPASPSSSLLHSNDDPFSSLLDSFRKSNMGSKVATAPSKTTPLPVQVSTQEQEKSLFEQYPSPELRKDDDFDDGLHWSYFRVVEEFPTPSFSSSLTGLGYGTGISGNEVHSSVDHGIMLQKGKHALDGLSTHAIGEKDILSNSKSTIDQASSYLNYPKVAPLKLSTDTSSASNIPQDQSSKSFGVDSEPEVDSPCWKGKTAFSATPFEPSEHVQSHHVEKATEKHNSLNPLAPQFFPGIGYIKDDFVSSKSSAGPVATNLDYMETLVVESLVDLNKGTELQQYAKTCGREKTCNVLNDPKNNYMYPVQNSHCMMTQSSSIVDGSTRKGKPVTAMDVDGFVNGGYGTGVFHANGHSPIPTSSSSGVDFDTDLLKTLKGLSKSFIESPKPDVHIMVNAMHVLSELLVQTCVDRANAYSEPDPDIVVQIMNNLNMFSTKRFEQGILTHDSTLADNTYHLDRSSKYPKMSMLKGLELTRLDTLPTVNQPYLQNDHMGKKINVSKGFAESGPISFASSSHQGTDYGNEFSELQVIRRSLGKNLDYEKQMHPEAMLFWNLWLDSEAERCYRKFKTFRCLMESGIDLDSANVAELLR</sequence>
<feature type="compositionally biased region" description="Polar residues" evidence="1">
    <location>
        <begin position="1"/>
        <end position="15"/>
    </location>
</feature>
<dbReference type="EMBL" id="JASCZI010181567">
    <property type="protein sequence ID" value="MED6184590.1"/>
    <property type="molecule type" value="Genomic_DNA"/>
</dbReference>
<gene>
    <name evidence="2" type="ORF">PIB30_048923</name>
</gene>
<evidence type="ECO:0000256" key="1">
    <source>
        <dbReference type="SAM" id="MobiDB-lite"/>
    </source>
</evidence>
<protein>
    <submittedName>
        <fullName evidence="2">Uncharacterized protein</fullName>
    </submittedName>
</protein>
<proteinExistence type="predicted"/>
<feature type="region of interest" description="Disordered" evidence="1">
    <location>
        <begin position="196"/>
        <end position="219"/>
    </location>
</feature>
<name>A0ABU6WF97_9FABA</name>
<comment type="caution">
    <text evidence="2">The sequence shown here is derived from an EMBL/GenBank/DDBJ whole genome shotgun (WGS) entry which is preliminary data.</text>
</comment>
<feature type="region of interest" description="Disordered" evidence="1">
    <location>
        <begin position="1"/>
        <end position="44"/>
    </location>
</feature>
<evidence type="ECO:0000313" key="3">
    <source>
        <dbReference type="Proteomes" id="UP001341840"/>
    </source>
</evidence>
<accession>A0ABU6WF97</accession>
<organism evidence="2 3">
    <name type="scientific">Stylosanthes scabra</name>
    <dbReference type="NCBI Taxonomy" id="79078"/>
    <lineage>
        <taxon>Eukaryota</taxon>
        <taxon>Viridiplantae</taxon>
        <taxon>Streptophyta</taxon>
        <taxon>Embryophyta</taxon>
        <taxon>Tracheophyta</taxon>
        <taxon>Spermatophyta</taxon>
        <taxon>Magnoliopsida</taxon>
        <taxon>eudicotyledons</taxon>
        <taxon>Gunneridae</taxon>
        <taxon>Pentapetalae</taxon>
        <taxon>rosids</taxon>
        <taxon>fabids</taxon>
        <taxon>Fabales</taxon>
        <taxon>Fabaceae</taxon>
        <taxon>Papilionoideae</taxon>
        <taxon>50 kb inversion clade</taxon>
        <taxon>dalbergioids sensu lato</taxon>
        <taxon>Dalbergieae</taxon>
        <taxon>Pterocarpus clade</taxon>
        <taxon>Stylosanthes</taxon>
    </lineage>
</organism>
<dbReference type="Proteomes" id="UP001341840">
    <property type="component" value="Unassembled WGS sequence"/>
</dbReference>
<reference evidence="2 3" key="1">
    <citation type="journal article" date="2023" name="Plants (Basel)">
        <title>Bridging the Gap: Combining Genomics and Transcriptomics Approaches to Understand Stylosanthes scabra, an Orphan Legume from the Brazilian Caatinga.</title>
        <authorList>
            <person name="Ferreira-Neto J.R.C."/>
            <person name="da Silva M.D."/>
            <person name="Binneck E."/>
            <person name="de Melo N.F."/>
            <person name="da Silva R.H."/>
            <person name="de Melo A.L.T.M."/>
            <person name="Pandolfi V."/>
            <person name="Bustamante F.O."/>
            <person name="Brasileiro-Vidal A.C."/>
            <person name="Benko-Iseppon A.M."/>
        </authorList>
    </citation>
    <scope>NUCLEOTIDE SEQUENCE [LARGE SCALE GENOMIC DNA]</scope>
    <source>
        <tissue evidence="2">Leaves</tissue>
    </source>
</reference>
<dbReference type="PANTHER" id="PTHR34361:SF6">
    <property type="entry name" value="POX DOMAIN-CONTAINING PROTEIN"/>
    <property type="match status" value="1"/>
</dbReference>
<dbReference type="PANTHER" id="PTHR34361">
    <property type="entry name" value="OS08G0157800 PROTEIN"/>
    <property type="match status" value="1"/>
</dbReference>
<feature type="compositionally biased region" description="Polar residues" evidence="1">
    <location>
        <begin position="24"/>
        <end position="41"/>
    </location>
</feature>